<comment type="caution">
    <text evidence="1">The sequence shown here is derived from an EMBL/GenBank/DDBJ whole genome shotgun (WGS) entry which is preliminary data.</text>
</comment>
<name>A0ACC7P8A2_9BACL</name>
<accession>A0ACC7P8A2</accession>
<organism evidence="1 2">
    <name type="scientific">Paenibacillus mesotrionivorans</name>
    <dbReference type="NCBI Taxonomy" id="3160968"/>
    <lineage>
        <taxon>Bacteria</taxon>
        <taxon>Bacillati</taxon>
        <taxon>Bacillota</taxon>
        <taxon>Bacilli</taxon>
        <taxon>Bacillales</taxon>
        <taxon>Paenibacillaceae</taxon>
        <taxon>Paenibacillus</taxon>
    </lineage>
</organism>
<keyword evidence="2" id="KW-1185">Reference proteome</keyword>
<reference evidence="1" key="1">
    <citation type="submission" date="2024-12" db="EMBL/GenBank/DDBJ databases">
        <authorList>
            <person name="Wu N."/>
        </authorList>
    </citation>
    <scope>NUCLEOTIDE SEQUENCE</scope>
    <source>
        <strain evidence="1">P15</strain>
    </source>
</reference>
<evidence type="ECO:0000313" key="2">
    <source>
        <dbReference type="Proteomes" id="UP001631969"/>
    </source>
</evidence>
<protein>
    <submittedName>
        <fullName evidence="1">Carbohydrate ABC transporter permease</fullName>
    </submittedName>
</protein>
<evidence type="ECO:0000313" key="1">
    <source>
        <dbReference type="EMBL" id="MFM9331607.1"/>
    </source>
</evidence>
<gene>
    <name evidence="1" type="ORF">ACI1P1_25235</name>
</gene>
<proteinExistence type="predicted"/>
<sequence length="301" mass="33811">MNTSAGHPKKSFKPVEFLIHALFIALAICMIAPLLLVIAVSFTEETAITEFGYSFIPKVFTTKAYSYIFESPLVLLRAYGVTAFVTVCGTVLALLITAMLGYVISRRNFAYGPYATFFIFFTMLFNGGLVPSYILITQYLHLSDTIWVLIVPTLVSPFNILIMRGFLVKLPPEIIESAKVDGARELRIFFRIILPLSTPALATLGLFISFGYWNSWFPALLYINNEKLVPIQLLLVRMMENINYLTSNSDFVRFVDVDTSNFPTLSARMAMAILAVGPMMFIFPMFQRYFVQGLTVGSLKG</sequence>
<dbReference type="Proteomes" id="UP001631969">
    <property type="component" value="Unassembled WGS sequence"/>
</dbReference>
<dbReference type="EMBL" id="JBJURJ010000020">
    <property type="protein sequence ID" value="MFM9331607.1"/>
    <property type="molecule type" value="Genomic_DNA"/>
</dbReference>